<comment type="caution">
    <text evidence="5">The sequence shown here is derived from an EMBL/GenBank/DDBJ whole genome shotgun (WGS) entry which is preliminary data.</text>
</comment>
<dbReference type="EMBL" id="JABBWG010000006">
    <property type="protein sequence ID" value="KAG1821694.1"/>
    <property type="molecule type" value="Genomic_DNA"/>
</dbReference>
<organism evidence="5 6">
    <name type="scientific">Suillus subaureus</name>
    <dbReference type="NCBI Taxonomy" id="48587"/>
    <lineage>
        <taxon>Eukaryota</taxon>
        <taxon>Fungi</taxon>
        <taxon>Dikarya</taxon>
        <taxon>Basidiomycota</taxon>
        <taxon>Agaricomycotina</taxon>
        <taxon>Agaricomycetes</taxon>
        <taxon>Agaricomycetidae</taxon>
        <taxon>Boletales</taxon>
        <taxon>Suillineae</taxon>
        <taxon>Suillaceae</taxon>
        <taxon>Suillus</taxon>
    </lineage>
</organism>
<evidence type="ECO:0000256" key="3">
    <source>
        <dbReference type="ARBA" id="ARBA00022777"/>
    </source>
</evidence>
<dbReference type="Proteomes" id="UP000807769">
    <property type="component" value="Unassembled WGS sequence"/>
</dbReference>
<dbReference type="Gene3D" id="3.20.200.10">
    <property type="entry name" value="MHCK/EF2 kinase"/>
    <property type="match status" value="1"/>
</dbReference>
<dbReference type="OrthoDB" id="301415at2759"/>
<proteinExistence type="predicted"/>
<feature type="domain" description="Alpha-type protein kinase" evidence="4">
    <location>
        <begin position="88"/>
        <end position="165"/>
    </location>
</feature>
<protein>
    <recommendedName>
        <fullName evidence="4">Alpha-type protein kinase domain-containing protein</fullName>
    </recommendedName>
</protein>
<evidence type="ECO:0000313" key="6">
    <source>
        <dbReference type="Proteomes" id="UP000807769"/>
    </source>
</evidence>
<evidence type="ECO:0000256" key="2">
    <source>
        <dbReference type="ARBA" id="ARBA00022679"/>
    </source>
</evidence>
<evidence type="ECO:0000259" key="4">
    <source>
        <dbReference type="Pfam" id="PF02816"/>
    </source>
</evidence>
<sequence length="165" mass="18481">MIGSVGSFKSCHPVLHLVAKCVLFWKEPGKGCYQFSTEDELAKTLGEANCLYWGAVLMGMAYTFVNQMLMTGKVRKDVKKLVPHLQLVHVAPVIPVDIDDSDSCANYLIKERISGTFVKYINNNSAVPAHSLDSKEAEIRLFLCPMQHIQYCLSNEMVYLSDFQG</sequence>
<keyword evidence="1" id="KW-0723">Serine/threonine-protein kinase</keyword>
<dbReference type="AlphaFoldDB" id="A0A9P7JGW5"/>
<dbReference type="InterPro" id="IPR004166">
    <property type="entry name" value="a-kinase_dom"/>
</dbReference>
<evidence type="ECO:0000256" key="1">
    <source>
        <dbReference type="ARBA" id="ARBA00022527"/>
    </source>
</evidence>
<dbReference type="GO" id="GO:0005524">
    <property type="term" value="F:ATP binding"/>
    <property type="evidence" value="ECO:0007669"/>
    <property type="project" value="InterPro"/>
</dbReference>
<reference evidence="5" key="1">
    <citation type="journal article" date="2020" name="New Phytol.">
        <title>Comparative genomics reveals dynamic genome evolution in host specialist ectomycorrhizal fungi.</title>
        <authorList>
            <person name="Lofgren L.A."/>
            <person name="Nguyen N.H."/>
            <person name="Vilgalys R."/>
            <person name="Ruytinx J."/>
            <person name="Liao H.L."/>
            <person name="Branco S."/>
            <person name="Kuo A."/>
            <person name="LaButti K."/>
            <person name="Lipzen A."/>
            <person name="Andreopoulos W."/>
            <person name="Pangilinan J."/>
            <person name="Riley R."/>
            <person name="Hundley H."/>
            <person name="Na H."/>
            <person name="Barry K."/>
            <person name="Grigoriev I.V."/>
            <person name="Stajich J.E."/>
            <person name="Kennedy P.G."/>
        </authorList>
    </citation>
    <scope>NUCLEOTIDE SEQUENCE</scope>
    <source>
        <strain evidence="5">MN1</strain>
    </source>
</reference>
<accession>A0A9P7JGW5</accession>
<dbReference type="Pfam" id="PF02816">
    <property type="entry name" value="Alpha_kinase"/>
    <property type="match status" value="1"/>
</dbReference>
<dbReference type="RefSeq" id="XP_041196434.1">
    <property type="nucleotide sequence ID" value="XM_041338072.1"/>
</dbReference>
<gene>
    <name evidence="5" type="ORF">BJ212DRAFT_1445213</name>
</gene>
<keyword evidence="6" id="KW-1185">Reference proteome</keyword>
<name>A0A9P7JGW5_9AGAM</name>
<keyword evidence="3" id="KW-0418">Kinase</keyword>
<keyword evidence="2" id="KW-0808">Transferase</keyword>
<evidence type="ECO:0000313" key="5">
    <source>
        <dbReference type="EMBL" id="KAG1821694.1"/>
    </source>
</evidence>
<dbReference type="GO" id="GO:0004674">
    <property type="term" value="F:protein serine/threonine kinase activity"/>
    <property type="evidence" value="ECO:0007669"/>
    <property type="project" value="UniProtKB-KW"/>
</dbReference>
<dbReference type="GeneID" id="64632088"/>